<dbReference type="InterPro" id="IPR026960">
    <property type="entry name" value="RVT-Znf"/>
</dbReference>
<dbReference type="SUPFAM" id="SSF53098">
    <property type="entry name" value="Ribonuclease H-like"/>
    <property type="match status" value="1"/>
</dbReference>
<dbReference type="CDD" id="cd06222">
    <property type="entry name" value="RNase_H_like"/>
    <property type="match status" value="1"/>
</dbReference>
<evidence type="ECO:0008006" key="5">
    <source>
        <dbReference type="Google" id="ProtNLM"/>
    </source>
</evidence>
<dbReference type="GO" id="GO:0004523">
    <property type="term" value="F:RNA-DNA hybrid ribonuclease activity"/>
    <property type="evidence" value="ECO:0007669"/>
    <property type="project" value="InterPro"/>
</dbReference>
<feature type="domain" description="RNase H type-1" evidence="1">
    <location>
        <begin position="292"/>
        <end position="412"/>
    </location>
</feature>
<dbReference type="Pfam" id="PF13456">
    <property type="entry name" value="RVT_3"/>
    <property type="match status" value="1"/>
</dbReference>
<comment type="caution">
    <text evidence="3">The sequence shown here is derived from an EMBL/GenBank/DDBJ whole genome shotgun (WGS) entry which is preliminary data.</text>
</comment>
<dbReference type="InterPro" id="IPR012337">
    <property type="entry name" value="RNaseH-like_sf"/>
</dbReference>
<dbReference type="EMBL" id="JAZDWU010000010">
    <property type="protein sequence ID" value="KAK9987496.1"/>
    <property type="molecule type" value="Genomic_DNA"/>
</dbReference>
<dbReference type="InterPro" id="IPR002156">
    <property type="entry name" value="RNaseH_domain"/>
</dbReference>
<evidence type="ECO:0000313" key="4">
    <source>
        <dbReference type="Proteomes" id="UP001459277"/>
    </source>
</evidence>
<dbReference type="GO" id="GO:0003676">
    <property type="term" value="F:nucleic acid binding"/>
    <property type="evidence" value="ECO:0007669"/>
    <property type="project" value="InterPro"/>
</dbReference>
<name>A0AAW2BN71_9ROSI</name>
<keyword evidence="4" id="KW-1185">Reference proteome</keyword>
<dbReference type="InterPro" id="IPR036397">
    <property type="entry name" value="RNaseH_sf"/>
</dbReference>
<dbReference type="InterPro" id="IPR044730">
    <property type="entry name" value="RNase_H-like_dom_plant"/>
</dbReference>
<evidence type="ECO:0000259" key="1">
    <source>
        <dbReference type="Pfam" id="PF13456"/>
    </source>
</evidence>
<gene>
    <name evidence="3" type="ORF">SO802_027735</name>
</gene>
<dbReference type="Proteomes" id="UP001459277">
    <property type="component" value="Unassembled WGS sequence"/>
</dbReference>
<feature type="domain" description="Reverse transcriptase zinc-binding" evidence="2">
    <location>
        <begin position="92"/>
        <end position="182"/>
    </location>
</feature>
<evidence type="ECO:0000259" key="2">
    <source>
        <dbReference type="Pfam" id="PF13966"/>
    </source>
</evidence>
<sequence>MCHRIGNDFNTWIWKDPWIPNKPGFIPQARSGAIDNVHLVADLIDQDTRQWDRGKLSNLFKPATMNRILNIHLCHQLLGDQVFWCLTSSGEFSVKSAYKTIRSSNTQTHPLLQAQDWKQLWKIEANAKLKNLLWKISWNILPTCTALNNRFPLPSLDCYLCNNAPKSLEHLFLQCDWVTQIWLMAPWPINLSNLSNLSILDWVKIILYPKTNLGLDDDSAKEFQLYSLLVCDQIWFFRNKARVEGSKSNPIELARQIRHVFEEHKQAWSKLPRRSPKIIIWQPPPNSWVKLNFDAAIREEKISVAVVGRDDLGKLLMAWAEQLDLGNSLLGEAKAAWWAIKCAAMKGYRNIILEGDALNVINLLKNANYVPHWSIKSIYDDILYLSKSFVNVSFSFVNRENNVPAHLLAQWAAFISWSGPIPISILPLSVMKALDRDGFRAKPCCISPVCVEE</sequence>
<dbReference type="Pfam" id="PF13966">
    <property type="entry name" value="zf-RVT"/>
    <property type="match status" value="1"/>
</dbReference>
<dbReference type="Gene3D" id="3.30.420.10">
    <property type="entry name" value="Ribonuclease H-like superfamily/Ribonuclease H"/>
    <property type="match status" value="1"/>
</dbReference>
<proteinExistence type="predicted"/>
<dbReference type="AlphaFoldDB" id="A0AAW2BN71"/>
<accession>A0AAW2BN71</accession>
<evidence type="ECO:0000313" key="3">
    <source>
        <dbReference type="EMBL" id="KAK9987496.1"/>
    </source>
</evidence>
<dbReference type="PANTHER" id="PTHR47074">
    <property type="entry name" value="BNAC02G40300D PROTEIN"/>
    <property type="match status" value="1"/>
</dbReference>
<reference evidence="3 4" key="1">
    <citation type="submission" date="2024-01" db="EMBL/GenBank/DDBJ databases">
        <title>A telomere-to-telomere, gap-free genome of sweet tea (Lithocarpus litseifolius).</title>
        <authorList>
            <person name="Zhou J."/>
        </authorList>
    </citation>
    <scope>NUCLEOTIDE SEQUENCE [LARGE SCALE GENOMIC DNA]</scope>
    <source>
        <strain evidence="3">Zhou-2022a</strain>
        <tissue evidence="3">Leaf</tissue>
    </source>
</reference>
<dbReference type="InterPro" id="IPR052929">
    <property type="entry name" value="RNase_H-like_EbsB-rel"/>
</dbReference>
<organism evidence="3 4">
    <name type="scientific">Lithocarpus litseifolius</name>
    <dbReference type="NCBI Taxonomy" id="425828"/>
    <lineage>
        <taxon>Eukaryota</taxon>
        <taxon>Viridiplantae</taxon>
        <taxon>Streptophyta</taxon>
        <taxon>Embryophyta</taxon>
        <taxon>Tracheophyta</taxon>
        <taxon>Spermatophyta</taxon>
        <taxon>Magnoliopsida</taxon>
        <taxon>eudicotyledons</taxon>
        <taxon>Gunneridae</taxon>
        <taxon>Pentapetalae</taxon>
        <taxon>rosids</taxon>
        <taxon>fabids</taxon>
        <taxon>Fagales</taxon>
        <taxon>Fagaceae</taxon>
        <taxon>Lithocarpus</taxon>
    </lineage>
</organism>
<protein>
    <recommendedName>
        <fullName evidence="5">Reverse transcriptase zinc-binding domain-containing protein</fullName>
    </recommendedName>
</protein>
<dbReference type="PANTHER" id="PTHR47074:SF11">
    <property type="entry name" value="REVERSE TRANSCRIPTASE-LIKE PROTEIN"/>
    <property type="match status" value="1"/>
</dbReference>